<dbReference type="Pfam" id="PF03372">
    <property type="entry name" value="Exo_endo_phos"/>
    <property type="match status" value="1"/>
</dbReference>
<dbReference type="GO" id="GO:0006506">
    <property type="term" value="P:GPI anchor biosynthetic process"/>
    <property type="evidence" value="ECO:0007669"/>
    <property type="project" value="TreeGrafter"/>
</dbReference>
<dbReference type="InterPro" id="IPR036691">
    <property type="entry name" value="Endo/exonu/phosph_ase_sf"/>
</dbReference>
<proteinExistence type="predicted"/>
<dbReference type="Gene3D" id="3.60.10.10">
    <property type="entry name" value="Endonuclease/exonuclease/phosphatase"/>
    <property type="match status" value="1"/>
</dbReference>
<protein>
    <recommendedName>
        <fullName evidence="1">Endonuclease/exonuclease/phosphatase domain-containing protein</fullName>
    </recommendedName>
</protein>
<organism evidence="2">
    <name type="scientific">marine metagenome</name>
    <dbReference type="NCBI Taxonomy" id="408172"/>
    <lineage>
        <taxon>unclassified sequences</taxon>
        <taxon>metagenomes</taxon>
        <taxon>ecological metagenomes</taxon>
    </lineage>
</organism>
<dbReference type="GO" id="GO:0003824">
    <property type="term" value="F:catalytic activity"/>
    <property type="evidence" value="ECO:0007669"/>
    <property type="project" value="InterPro"/>
</dbReference>
<dbReference type="PANTHER" id="PTHR14859">
    <property type="entry name" value="CALCOFLUOR WHITE HYPERSENSITIVE PROTEIN PRECURSOR"/>
    <property type="match status" value="1"/>
</dbReference>
<name>A0A381RX72_9ZZZZ</name>
<evidence type="ECO:0000259" key="1">
    <source>
        <dbReference type="Pfam" id="PF03372"/>
    </source>
</evidence>
<evidence type="ECO:0000313" key="2">
    <source>
        <dbReference type="EMBL" id="SUZ96442.1"/>
    </source>
</evidence>
<accession>A0A381RX72</accession>
<gene>
    <name evidence="2" type="ORF">METZ01_LOCUS49296</name>
</gene>
<dbReference type="PANTHER" id="PTHR14859:SF15">
    <property type="entry name" value="ENDONUCLEASE_EXONUCLEASE_PHOSPHATASE DOMAIN-CONTAINING PROTEIN"/>
    <property type="match status" value="1"/>
</dbReference>
<sequence length="261" mass="29038">MELILSILAVAVAWLGSRHWPLSAAQGRELHGSLAGCETKAGRGSFTVGTYNIHRGRGLDGKRNLARIARTIEGCDVVGLQEVEGHGLRHFGNQAYQLGQDCEYAAHFSPTRRHFFFPHRGNALLTRLPVTHWQREPLSPTTGKAYRNMTTYTISFNGEVVYVINTHLSKPEEQIAPLRRVLEVFSSLERVVLLGDFNAHPARPELQELLASGIEDATSIASQDPLRVDWILVRGLKVLWARSEPTGPSDHPFYLASLSLK</sequence>
<dbReference type="SUPFAM" id="SSF56219">
    <property type="entry name" value="DNase I-like"/>
    <property type="match status" value="1"/>
</dbReference>
<dbReference type="InterPro" id="IPR005135">
    <property type="entry name" value="Endo/exonuclease/phosphatase"/>
</dbReference>
<dbReference type="GO" id="GO:0016020">
    <property type="term" value="C:membrane"/>
    <property type="evidence" value="ECO:0007669"/>
    <property type="project" value="GOC"/>
</dbReference>
<feature type="domain" description="Endonuclease/exonuclease/phosphatase" evidence="1">
    <location>
        <begin position="49"/>
        <end position="251"/>
    </location>
</feature>
<dbReference type="InterPro" id="IPR051916">
    <property type="entry name" value="GPI-anchor_lipid_remodeler"/>
</dbReference>
<reference evidence="2" key="1">
    <citation type="submission" date="2018-05" db="EMBL/GenBank/DDBJ databases">
        <authorList>
            <person name="Lanie J.A."/>
            <person name="Ng W.-L."/>
            <person name="Kazmierczak K.M."/>
            <person name="Andrzejewski T.M."/>
            <person name="Davidsen T.M."/>
            <person name="Wayne K.J."/>
            <person name="Tettelin H."/>
            <person name="Glass J.I."/>
            <person name="Rusch D."/>
            <person name="Podicherti R."/>
            <person name="Tsui H.-C.T."/>
            <person name="Winkler M.E."/>
        </authorList>
    </citation>
    <scope>NUCLEOTIDE SEQUENCE</scope>
</reference>
<dbReference type="EMBL" id="UINC01002416">
    <property type="protein sequence ID" value="SUZ96442.1"/>
    <property type="molecule type" value="Genomic_DNA"/>
</dbReference>
<dbReference type="AlphaFoldDB" id="A0A381RX72"/>